<feature type="domain" description="Sugar fermentation stimulation protein C-terminal" evidence="2">
    <location>
        <begin position="83"/>
        <end position="221"/>
    </location>
</feature>
<dbReference type="InterPro" id="IPR041465">
    <property type="entry name" value="SfsA_N"/>
</dbReference>
<dbReference type="Gene3D" id="3.40.1350.60">
    <property type="match status" value="1"/>
</dbReference>
<dbReference type="RefSeq" id="WP_288199377.1">
    <property type="nucleotide sequence ID" value="NZ_LT608334.1"/>
</dbReference>
<dbReference type="PANTHER" id="PTHR30545:SF2">
    <property type="entry name" value="SUGAR FERMENTATION STIMULATION PROTEIN A"/>
    <property type="match status" value="1"/>
</dbReference>
<reference evidence="4" key="1">
    <citation type="submission" date="2016-08" db="EMBL/GenBank/DDBJ databases">
        <authorList>
            <person name="Seilhamer J.J."/>
        </authorList>
    </citation>
    <scope>NUCLEOTIDE SEQUENCE</scope>
    <source>
        <strain evidence="4">86</strain>
    </source>
</reference>
<organism evidence="4">
    <name type="scientific">uncultured Pleomorphomonas sp</name>
    <dbReference type="NCBI Taxonomy" id="442121"/>
    <lineage>
        <taxon>Bacteria</taxon>
        <taxon>Pseudomonadati</taxon>
        <taxon>Pseudomonadota</taxon>
        <taxon>Alphaproteobacteria</taxon>
        <taxon>Hyphomicrobiales</taxon>
        <taxon>Pleomorphomonadaceae</taxon>
        <taxon>Pleomorphomonas</taxon>
        <taxon>environmental samples</taxon>
    </lineage>
</organism>
<comment type="similarity">
    <text evidence="1">Belongs to the SfsA family.</text>
</comment>
<dbReference type="CDD" id="cd22359">
    <property type="entry name" value="SfsA-like_bacterial"/>
    <property type="match status" value="1"/>
</dbReference>
<dbReference type="InterPro" id="IPR040452">
    <property type="entry name" value="SfsA_C"/>
</dbReference>
<dbReference type="EMBL" id="FMJD01000002">
    <property type="protein sequence ID" value="SCM72890.1"/>
    <property type="molecule type" value="Genomic_DNA"/>
</dbReference>
<proteinExistence type="inferred from homology"/>
<dbReference type="Pfam" id="PF17746">
    <property type="entry name" value="SfsA_N"/>
    <property type="match status" value="1"/>
</dbReference>
<protein>
    <recommendedName>
        <fullName evidence="1">Sugar fermentation stimulation protein homolog</fullName>
    </recommendedName>
</protein>
<evidence type="ECO:0000259" key="2">
    <source>
        <dbReference type="Pfam" id="PF03749"/>
    </source>
</evidence>
<evidence type="ECO:0000259" key="3">
    <source>
        <dbReference type="Pfam" id="PF17746"/>
    </source>
</evidence>
<dbReference type="Gene3D" id="2.40.50.580">
    <property type="match status" value="1"/>
</dbReference>
<dbReference type="NCBIfam" id="TIGR00230">
    <property type="entry name" value="sfsA"/>
    <property type="match status" value="1"/>
</dbReference>
<feature type="domain" description="SfsA N-terminal OB" evidence="3">
    <location>
        <begin position="13"/>
        <end position="79"/>
    </location>
</feature>
<evidence type="ECO:0000313" key="4">
    <source>
        <dbReference type="EMBL" id="SCM72890.1"/>
    </source>
</evidence>
<gene>
    <name evidence="1 4" type="primary">sfsA</name>
    <name evidence="4" type="ORF">KL86PLE_100749</name>
</gene>
<accession>A0A212L5U4</accession>
<dbReference type="PANTHER" id="PTHR30545">
    <property type="entry name" value="SUGAR FERMENTATION STIMULATION PROTEIN A"/>
    <property type="match status" value="1"/>
</dbReference>
<dbReference type="Pfam" id="PF03749">
    <property type="entry name" value="SfsA"/>
    <property type="match status" value="1"/>
</dbReference>
<dbReference type="InterPro" id="IPR005224">
    <property type="entry name" value="SfsA"/>
</dbReference>
<name>A0A212L5U4_9HYPH</name>
<sequence length="229" mass="24470">MRFPVPLVPGRLVRRYKRFLADCRLDSGEEVTAHVANSGSMLGLATPGARVYLARSGDPKRKLAWSWQLVEADGALVGIDTGLSNRIVAEAIAEGRIPALAGYRTLRREVPYGARSRVDMLLEGEGRPPCYVEVKSVTLSRRPGIAEFPDAVTARGARHLAELAAMASAGARAVLLYLVQRGDCRRFEIAADIDPAYAAAALAARAAGVEMLVAGADVSPAGIEIRSDF</sequence>
<dbReference type="GO" id="GO:0003677">
    <property type="term" value="F:DNA binding"/>
    <property type="evidence" value="ECO:0007669"/>
    <property type="project" value="InterPro"/>
</dbReference>
<dbReference type="AlphaFoldDB" id="A0A212L5U4"/>
<evidence type="ECO:0000256" key="1">
    <source>
        <dbReference type="HAMAP-Rule" id="MF_00095"/>
    </source>
</evidence>
<dbReference type="HAMAP" id="MF_00095">
    <property type="entry name" value="SfsA"/>
    <property type="match status" value="1"/>
</dbReference>